<dbReference type="Pfam" id="PF00857">
    <property type="entry name" value="Isochorismatase"/>
    <property type="match status" value="1"/>
</dbReference>
<keyword evidence="1" id="KW-0378">Hydrolase</keyword>
<evidence type="ECO:0000256" key="1">
    <source>
        <dbReference type="ARBA" id="ARBA00022801"/>
    </source>
</evidence>
<evidence type="ECO:0000313" key="4">
    <source>
        <dbReference type="Proteomes" id="UP000325797"/>
    </source>
</evidence>
<dbReference type="PANTHER" id="PTHR43540">
    <property type="entry name" value="PEROXYUREIDOACRYLATE/UREIDOACRYLATE AMIDOHYDROLASE-RELATED"/>
    <property type="match status" value="1"/>
</dbReference>
<dbReference type="GO" id="GO:0016787">
    <property type="term" value="F:hydrolase activity"/>
    <property type="evidence" value="ECO:0007669"/>
    <property type="project" value="UniProtKB-KW"/>
</dbReference>
<dbReference type="InterPro" id="IPR036380">
    <property type="entry name" value="Isochorismatase-like_sf"/>
</dbReference>
<reference evidence="3 4" key="1">
    <citation type="submission" date="2019-08" db="EMBL/GenBank/DDBJ databases">
        <title>Hyperibacter terrae gen. nov., sp. nov. and Hyperibacter viscosus sp. nov., two new members in the family Rhodospirillaceae isolated from the rhizosphere of Hypericum perforatum.</title>
        <authorList>
            <person name="Noviana Z."/>
        </authorList>
    </citation>
    <scope>NUCLEOTIDE SEQUENCE [LARGE SCALE GENOMIC DNA]</scope>
    <source>
        <strain evidence="3 4">R5959</strain>
    </source>
</reference>
<keyword evidence="4" id="KW-1185">Reference proteome</keyword>
<evidence type="ECO:0000313" key="3">
    <source>
        <dbReference type="EMBL" id="QEX20718.1"/>
    </source>
</evidence>
<feature type="domain" description="Isochorismatase-like" evidence="2">
    <location>
        <begin position="6"/>
        <end position="192"/>
    </location>
</feature>
<dbReference type="OrthoDB" id="9791276at2"/>
<dbReference type="InterPro" id="IPR050272">
    <property type="entry name" value="Isochorismatase-like_hydrls"/>
</dbReference>
<dbReference type="Proteomes" id="UP000325797">
    <property type="component" value="Chromosome"/>
</dbReference>
<protein>
    <submittedName>
        <fullName evidence="3">Isochorismatase</fullName>
    </submittedName>
</protein>
<evidence type="ECO:0000259" key="2">
    <source>
        <dbReference type="Pfam" id="PF00857"/>
    </source>
</evidence>
<dbReference type="RefSeq" id="WP_151114942.1">
    <property type="nucleotide sequence ID" value="NZ_CP042582.1"/>
</dbReference>
<accession>A0A5J6MT00</accession>
<dbReference type="PANTHER" id="PTHR43540:SF16">
    <property type="entry name" value="ISOCHORISMATASE-LIKE DOMAIN-CONTAINING PROTEIN"/>
    <property type="match status" value="1"/>
</dbReference>
<dbReference type="CDD" id="cd00431">
    <property type="entry name" value="cysteine_hydrolases"/>
    <property type="match status" value="1"/>
</dbReference>
<dbReference type="Gene3D" id="3.40.50.850">
    <property type="entry name" value="Isochorismatase-like"/>
    <property type="match status" value="1"/>
</dbReference>
<organism evidence="3 4">
    <name type="scientific">Hypericibacter adhaerens</name>
    <dbReference type="NCBI Taxonomy" id="2602016"/>
    <lineage>
        <taxon>Bacteria</taxon>
        <taxon>Pseudomonadati</taxon>
        <taxon>Pseudomonadota</taxon>
        <taxon>Alphaproteobacteria</taxon>
        <taxon>Rhodospirillales</taxon>
        <taxon>Dongiaceae</taxon>
        <taxon>Hypericibacter</taxon>
    </lineage>
</organism>
<proteinExistence type="predicted"/>
<dbReference type="KEGG" id="hadh:FRZ61_06370"/>
<gene>
    <name evidence="3" type="ORF">FRZ61_06370</name>
</gene>
<sequence>MDPKKTALVLIEYQNDFTSEGGTLHQAVKPVMESSNMLANTVETVEKARALGATIIYVPITFTDDYHELSPTPYGILKGVVDSKSFRKGSWGAEIVAALKPQPGDIVAEGKRGLCGFSSTNLDFILRSRGITDIALGGFLTNCCVESTMRTGYEKGYNVVTLTDCTATLSQEEQRMAVEKNYPMFSRPLTHKEFLRELGGQTAAGGKSRGYEAA</sequence>
<dbReference type="SUPFAM" id="SSF52499">
    <property type="entry name" value="Isochorismatase-like hydrolases"/>
    <property type="match status" value="1"/>
</dbReference>
<dbReference type="InterPro" id="IPR000868">
    <property type="entry name" value="Isochorismatase-like_dom"/>
</dbReference>
<dbReference type="EMBL" id="CP042582">
    <property type="protein sequence ID" value="QEX20718.1"/>
    <property type="molecule type" value="Genomic_DNA"/>
</dbReference>
<dbReference type="AlphaFoldDB" id="A0A5J6MT00"/>
<name>A0A5J6MT00_9PROT</name>